<evidence type="ECO:0000256" key="2">
    <source>
        <dbReference type="SAM" id="MobiDB-lite"/>
    </source>
</evidence>
<organism evidence="3 4">
    <name type="scientific">Gonium pectorale</name>
    <name type="common">Green alga</name>
    <dbReference type="NCBI Taxonomy" id="33097"/>
    <lineage>
        <taxon>Eukaryota</taxon>
        <taxon>Viridiplantae</taxon>
        <taxon>Chlorophyta</taxon>
        <taxon>core chlorophytes</taxon>
        <taxon>Chlorophyceae</taxon>
        <taxon>CS clade</taxon>
        <taxon>Chlamydomonadales</taxon>
        <taxon>Volvocaceae</taxon>
        <taxon>Gonium</taxon>
    </lineage>
</organism>
<dbReference type="InterPro" id="IPR032675">
    <property type="entry name" value="LRR_dom_sf"/>
</dbReference>
<accession>A0A150GR74</accession>
<gene>
    <name evidence="3" type="ORF">GPECTOR_10g939</name>
</gene>
<evidence type="ECO:0000313" key="3">
    <source>
        <dbReference type="EMBL" id="KXZ52307.1"/>
    </source>
</evidence>
<reference evidence="4" key="1">
    <citation type="journal article" date="2016" name="Nat. Commun.">
        <title>The Gonium pectorale genome demonstrates co-option of cell cycle regulation during the evolution of multicellularity.</title>
        <authorList>
            <person name="Hanschen E.R."/>
            <person name="Marriage T.N."/>
            <person name="Ferris P.J."/>
            <person name="Hamaji T."/>
            <person name="Toyoda A."/>
            <person name="Fujiyama A."/>
            <person name="Neme R."/>
            <person name="Noguchi H."/>
            <person name="Minakuchi Y."/>
            <person name="Suzuki M."/>
            <person name="Kawai-Toyooka H."/>
            <person name="Smith D.R."/>
            <person name="Sparks H."/>
            <person name="Anderson J."/>
            <person name="Bakaric R."/>
            <person name="Luria V."/>
            <person name="Karger A."/>
            <person name="Kirschner M.W."/>
            <person name="Durand P.M."/>
            <person name="Michod R.E."/>
            <person name="Nozaki H."/>
            <person name="Olson B.J."/>
        </authorList>
    </citation>
    <scope>NUCLEOTIDE SEQUENCE [LARGE SCALE GENOMIC DNA]</scope>
    <source>
        <strain evidence="4">NIES-2863</strain>
    </source>
</reference>
<keyword evidence="4" id="KW-1185">Reference proteome</keyword>
<comment type="subcellular location">
    <subcellularLocation>
        <location evidence="1">Cytoplasm</location>
        <location evidence="1">Cytoskeleton</location>
        <location evidence="1">Cilium axoneme</location>
    </subcellularLocation>
</comment>
<dbReference type="GO" id="GO:0005930">
    <property type="term" value="C:axoneme"/>
    <property type="evidence" value="ECO:0007669"/>
    <property type="project" value="UniProtKB-SubCell"/>
</dbReference>
<proteinExistence type="predicted"/>
<name>A0A150GR74_GONPE</name>
<sequence>MRSVLRPESGEALAAAIGLLARPPPQSPSAAAGGLRRLSDATVLGEPAGTGEEGEASDPRVGGASSSCSQRELVIHNDYGSLEPPDVAPDVVEAETDAEVAQGRLARRSQPESHRRLETVSEAAAGGREAAAAATDAAAAAVFTVSAEDGGAEAARGSRPVSLSARSLGSALPGPGSGRQGPASGRVPRGVGAGAGAGAGGGSHSVWLHALAPLRLTGLQLYGIGLYGIDLAALAELTTLRRLTLASAELSTDSLPHLAALPHLEELELMRCMPRRRIPHVGHFSFGAGASAGGSVRSRAGSVDSAGGGAAAAAEDEGELIVDVGQRALLELCMAAPRLRRLHVVRCAGTGAGAAGPDGPLGAAWVRRQLAALGPRKRGAGDGFGSVGQAGDATGADAGWPEVVWD</sequence>
<evidence type="ECO:0000256" key="1">
    <source>
        <dbReference type="ARBA" id="ARBA00004430"/>
    </source>
</evidence>
<feature type="compositionally biased region" description="Low complexity" evidence="2">
    <location>
        <begin position="389"/>
        <end position="399"/>
    </location>
</feature>
<dbReference type="Proteomes" id="UP000075714">
    <property type="component" value="Unassembled WGS sequence"/>
</dbReference>
<dbReference type="AlphaFoldDB" id="A0A150GR74"/>
<dbReference type="Gene3D" id="3.80.10.10">
    <property type="entry name" value="Ribonuclease Inhibitor"/>
    <property type="match status" value="1"/>
</dbReference>
<feature type="region of interest" description="Disordered" evidence="2">
    <location>
        <begin position="150"/>
        <end position="196"/>
    </location>
</feature>
<protein>
    <submittedName>
        <fullName evidence="3">Uncharacterized protein</fullName>
    </submittedName>
</protein>
<evidence type="ECO:0000313" key="4">
    <source>
        <dbReference type="Proteomes" id="UP000075714"/>
    </source>
</evidence>
<feature type="region of interest" description="Disordered" evidence="2">
    <location>
        <begin position="21"/>
        <end position="68"/>
    </location>
</feature>
<dbReference type="SUPFAM" id="SSF52047">
    <property type="entry name" value="RNI-like"/>
    <property type="match status" value="1"/>
</dbReference>
<feature type="region of interest" description="Disordered" evidence="2">
    <location>
        <begin position="382"/>
        <end position="406"/>
    </location>
</feature>
<comment type="caution">
    <text evidence="3">The sequence shown here is derived from an EMBL/GenBank/DDBJ whole genome shotgun (WGS) entry which is preliminary data.</text>
</comment>
<dbReference type="EMBL" id="LSYV01000011">
    <property type="protein sequence ID" value="KXZ52307.1"/>
    <property type="molecule type" value="Genomic_DNA"/>
</dbReference>